<proteinExistence type="predicted"/>
<evidence type="ECO:0000313" key="2">
    <source>
        <dbReference type="EMBL" id="QSY47549.1"/>
    </source>
</evidence>
<evidence type="ECO:0000256" key="1">
    <source>
        <dbReference type="SAM" id="MobiDB-lite"/>
    </source>
</evidence>
<dbReference type="Proteomes" id="UP000671836">
    <property type="component" value="Chromosome"/>
</dbReference>
<reference evidence="2 3" key="1">
    <citation type="submission" date="2021-03" db="EMBL/GenBank/DDBJ databases">
        <title>Streptomyces strains.</title>
        <authorList>
            <person name="Lund M.B."/>
            <person name="Toerring T."/>
        </authorList>
    </citation>
    <scope>NUCLEOTIDE SEQUENCE [LARGE SCALE GENOMIC DNA]</scope>
    <source>
        <strain evidence="2 3">KCC S-1010</strain>
    </source>
</reference>
<organism evidence="2 3">
    <name type="scientific">Streptomyces griseocarneus</name>
    <dbReference type="NCBI Taxonomy" id="51201"/>
    <lineage>
        <taxon>Bacteria</taxon>
        <taxon>Bacillati</taxon>
        <taxon>Actinomycetota</taxon>
        <taxon>Actinomycetes</taxon>
        <taxon>Kitasatosporales</taxon>
        <taxon>Streptomycetaceae</taxon>
        <taxon>Streptomyces</taxon>
    </lineage>
</organism>
<name>A0ABX7RJM0_9ACTN</name>
<feature type="region of interest" description="Disordered" evidence="1">
    <location>
        <begin position="1"/>
        <end position="22"/>
    </location>
</feature>
<accession>A0ABX7RJM0</accession>
<gene>
    <name evidence="2" type="ORF">J3S04_19855</name>
</gene>
<feature type="region of interest" description="Disordered" evidence="1">
    <location>
        <begin position="312"/>
        <end position="335"/>
    </location>
</feature>
<keyword evidence="3" id="KW-1185">Reference proteome</keyword>
<evidence type="ECO:0000313" key="3">
    <source>
        <dbReference type="Proteomes" id="UP000671836"/>
    </source>
</evidence>
<dbReference type="EMBL" id="CP071595">
    <property type="protein sequence ID" value="QSY47549.1"/>
    <property type="molecule type" value="Genomic_DNA"/>
</dbReference>
<sequence length="502" mass="51856">MIPPALGGPGNGRTGGRGRRLRHGPLEAQHGALGGHQIARRAPQHAARHVVPLEDEVVLRQPQPGRLGAVRVQPAAQLGPYGQRGGHRRQRLAGAQQLLLGALLQALQQRGQAVPPGGLTVLGGHRQLLVERGRRPGDGGHLGRGDLRQDLDAGLPGLAEGAVRAREDVAHAHQPLLGVLADVEHGLDLAAYVLQGEGGAVVAAGVGAAPAGRGSGRGAGPEGERIGYHFGPQRGQFRGDPLQVVAGGVVAGAHAHGVGQGAAALQFGGEQVDAGGQRGPDGVGGDHHVQGAGVPAVHPVDQLVQAEPFAELRGGSQQHGRGRRRAGGQGDPGAAQQVRQLRQLALGGPAAAGAQLTGRLQRVGIGVEVHPQLRDERLGDLPPVLGHPGQLRALQQATAGMVLEGQQRGLHGLVLRAESRQRTVHLLAAQGRPGGPRDRHRSPLLCAAHATHERCERDSPSVPVRRRSPVPVGQSSYVGPCTSLLVLRFSCVSPCTSVPEGR</sequence>
<protein>
    <submittedName>
        <fullName evidence="2">Uncharacterized protein</fullName>
    </submittedName>
</protein>